<keyword evidence="2" id="KW-0456">Lyase</keyword>
<dbReference type="STRING" id="29170.A0A368F4P1"/>
<keyword evidence="2" id="KW-0210">Decarboxylase</keyword>
<dbReference type="Gene3D" id="1.20.1340.10">
    <property type="entry name" value="dopa decarboxylase, N-terminal domain"/>
    <property type="match status" value="1"/>
</dbReference>
<dbReference type="InterPro" id="IPR010977">
    <property type="entry name" value="Aromatic_deC"/>
</dbReference>
<evidence type="ECO:0000256" key="2">
    <source>
        <dbReference type="ARBA" id="ARBA00022793"/>
    </source>
</evidence>
<dbReference type="Proteomes" id="UP000252519">
    <property type="component" value="Unassembled WGS sequence"/>
</dbReference>
<gene>
    <name evidence="3" type="ORF">ANCCAN_28324</name>
</gene>
<reference evidence="3 4" key="1">
    <citation type="submission" date="2014-10" db="EMBL/GenBank/DDBJ databases">
        <title>Draft genome of the hookworm Ancylostoma caninum.</title>
        <authorList>
            <person name="Mitreva M."/>
        </authorList>
    </citation>
    <scope>NUCLEOTIDE SEQUENCE [LARGE SCALE GENOMIC DNA]</scope>
    <source>
        <strain evidence="3 4">Baltimore</strain>
    </source>
</reference>
<comment type="subunit">
    <text evidence="1">Homodimer.</text>
</comment>
<name>A0A368F4P1_ANCCA</name>
<dbReference type="PANTHER" id="PTHR11999:SF167">
    <property type="entry name" value="AROMATIC-L-AMINO-ACID DECARBOXYLASE"/>
    <property type="match status" value="1"/>
</dbReference>
<evidence type="ECO:0000313" key="3">
    <source>
        <dbReference type="EMBL" id="RCN25959.1"/>
    </source>
</evidence>
<protein>
    <submittedName>
        <fullName evidence="3">Uncharacterized protein</fullName>
    </submittedName>
</protein>
<dbReference type="PANTHER" id="PTHR11999">
    <property type="entry name" value="GROUP II PYRIDOXAL-5-PHOSPHATE DECARBOXYLASE"/>
    <property type="match status" value="1"/>
</dbReference>
<dbReference type="GO" id="GO:0005737">
    <property type="term" value="C:cytoplasm"/>
    <property type="evidence" value="ECO:0007669"/>
    <property type="project" value="TreeGrafter"/>
</dbReference>
<dbReference type="GO" id="GO:0042427">
    <property type="term" value="P:serotonin biosynthetic process"/>
    <property type="evidence" value="ECO:0007669"/>
    <property type="project" value="TreeGrafter"/>
</dbReference>
<sequence>MNAEEFRKHGKEMVDFVADFWENIRERQPLPDVKPGYISAVVPKDPPAHPEDWQTIFGDLEDVVMKVIKLIYALPDPSLID</sequence>
<dbReference type="EMBL" id="JOJR01009793">
    <property type="protein sequence ID" value="RCN25959.1"/>
    <property type="molecule type" value="Genomic_DNA"/>
</dbReference>
<dbReference type="GO" id="GO:0006584">
    <property type="term" value="P:catecholamine metabolic process"/>
    <property type="evidence" value="ECO:0007669"/>
    <property type="project" value="TreeGrafter"/>
</dbReference>
<comment type="caution">
    <text evidence="3">The sequence shown here is derived from an EMBL/GenBank/DDBJ whole genome shotgun (WGS) entry which is preliminary data.</text>
</comment>
<proteinExistence type="predicted"/>
<evidence type="ECO:0000313" key="4">
    <source>
        <dbReference type="Proteomes" id="UP000252519"/>
    </source>
</evidence>
<dbReference type="GO" id="GO:0006520">
    <property type="term" value="P:amino acid metabolic process"/>
    <property type="evidence" value="ECO:0007669"/>
    <property type="project" value="InterPro"/>
</dbReference>
<organism evidence="3 4">
    <name type="scientific">Ancylostoma caninum</name>
    <name type="common">Dog hookworm</name>
    <dbReference type="NCBI Taxonomy" id="29170"/>
    <lineage>
        <taxon>Eukaryota</taxon>
        <taxon>Metazoa</taxon>
        <taxon>Ecdysozoa</taxon>
        <taxon>Nematoda</taxon>
        <taxon>Chromadorea</taxon>
        <taxon>Rhabditida</taxon>
        <taxon>Rhabditina</taxon>
        <taxon>Rhabditomorpha</taxon>
        <taxon>Strongyloidea</taxon>
        <taxon>Ancylostomatidae</taxon>
        <taxon>Ancylostomatinae</taxon>
        <taxon>Ancylostoma</taxon>
    </lineage>
</organism>
<dbReference type="OrthoDB" id="639767at2759"/>
<dbReference type="InterPro" id="IPR015424">
    <property type="entry name" value="PyrdxlP-dep_Trfase"/>
</dbReference>
<dbReference type="SUPFAM" id="SSF53383">
    <property type="entry name" value="PLP-dependent transferases"/>
    <property type="match status" value="1"/>
</dbReference>
<dbReference type="GO" id="GO:0004058">
    <property type="term" value="F:aromatic-L-amino-acid decarboxylase activity"/>
    <property type="evidence" value="ECO:0007669"/>
    <property type="project" value="TreeGrafter"/>
</dbReference>
<accession>A0A368F4P1</accession>
<keyword evidence="4" id="KW-1185">Reference proteome</keyword>
<dbReference type="PRINTS" id="PR00800">
    <property type="entry name" value="YHDCRBOXLASE"/>
</dbReference>
<dbReference type="AlphaFoldDB" id="A0A368F4P1"/>
<evidence type="ECO:0000256" key="1">
    <source>
        <dbReference type="ARBA" id="ARBA00011738"/>
    </source>
</evidence>